<gene>
    <name evidence="6" type="primary">cvaA</name>
    <name evidence="6" type="ORF">VR7878_03228</name>
</gene>
<dbReference type="Proteomes" id="UP000188276">
    <property type="component" value="Unassembled WGS sequence"/>
</dbReference>
<dbReference type="Pfam" id="PF25917">
    <property type="entry name" value="BSH_RND"/>
    <property type="match status" value="1"/>
</dbReference>
<dbReference type="Pfam" id="PF26002">
    <property type="entry name" value="Beta-barrel_AprE"/>
    <property type="match status" value="1"/>
</dbReference>
<name>A0A1R4LR87_VIBR1</name>
<dbReference type="OrthoDB" id="9775513at2"/>
<protein>
    <submittedName>
        <fullName evidence="6">Colicin V secretion protein CvaA</fullName>
    </submittedName>
</protein>
<dbReference type="InterPro" id="IPR058625">
    <property type="entry name" value="MdtA-like_BSH"/>
</dbReference>
<proteinExistence type="inferred from homology"/>
<dbReference type="Gene3D" id="2.40.30.170">
    <property type="match status" value="1"/>
</dbReference>
<evidence type="ECO:0000313" key="7">
    <source>
        <dbReference type="Proteomes" id="UP000188276"/>
    </source>
</evidence>
<keyword evidence="3" id="KW-0812">Transmembrane</keyword>
<sequence>MNRPTFRQEAIDAQRTPVAGDIILIRPVSFSVITTVAALMMLAIMLLFTFGSYSRRTTVEGMVVPDKGIVKIYPQQTGIVMRKLVREGQHVQQGDVLYTISTELQSVNGDRTQAAILHQVTRLKQSLQEESEKLRLLHQDENKMLQDKLISLKQQRQRLDSQMQAQQQRVVLAKESVKRYQQLLNQNYVAHELLQKYQVDLLDQKLKLMSYQRELTGLKQSIKEAENQRDSQVLRHQNQLSQIERDIIDANRTLIEIESRREQAFTAPVSGIATALLAEPGQNIDTLHPIATIMPSHAVWLAHLFVPSSSIGFINQGDTVLIRYQAYPYQKFGQYRAKVASITRTSLSAEELSRSHLSTLVMTERGDEFYQVTAALDSQTITAYGQSQPLQAGMVLQADIMQDSRKLYEWIFDPLFSLTGKW</sequence>
<evidence type="ECO:0000259" key="4">
    <source>
        <dbReference type="Pfam" id="PF25917"/>
    </source>
</evidence>
<keyword evidence="3" id="KW-1133">Transmembrane helix</keyword>
<dbReference type="InterPro" id="IPR050739">
    <property type="entry name" value="MFP"/>
</dbReference>
<evidence type="ECO:0000313" key="6">
    <source>
        <dbReference type="EMBL" id="SJN59102.1"/>
    </source>
</evidence>
<dbReference type="Gene3D" id="2.40.50.100">
    <property type="match status" value="1"/>
</dbReference>
<keyword evidence="2" id="KW-0175">Coiled coil</keyword>
<dbReference type="STRING" id="1123498.VR7878_03228"/>
<dbReference type="Gene3D" id="1.10.287.470">
    <property type="entry name" value="Helix hairpin bin"/>
    <property type="match status" value="1"/>
</dbReference>
<evidence type="ECO:0000256" key="3">
    <source>
        <dbReference type="SAM" id="Phobius"/>
    </source>
</evidence>
<dbReference type="PANTHER" id="PTHR30386">
    <property type="entry name" value="MEMBRANE FUSION SUBUNIT OF EMRAB-TOLC MULTIDRUG EFFLUX PUMP"/>
    <property type="match status" value="1"/>
</dbReference>
<feature type="coiled-coil region" evidence="2">
    <location>
        <begin position="117"/>
        <end position="169"/>
    </location>
</feature>
<feature type="domain" description="AprE-like beta-barrel" evidence="5">
    <location>
        <begin position="304"/>
        <end position="401"/>
    </location>
</feature>
<dbReference type="AlphaFoldDB" id="A0A1R4LR87"/>
<evidence type="ECO:0000256" key="1">
    <source>
        <dbReference type="ARBA" id="ARBA00009477"/>
    </source>
</evidence>
<accession>A0A1R4LR87</accession>
<feature type="transmembrane region" description="Helical" evidence="3">
    <location>
        <begin position="28"/>
        <end position="48"/>
    </location>
</feature>
<evidence type="ECO:0000256" key="2">
    <source>
        <dbReference type="SAM" id="Coils"/>
    </source>
</evidence>
<dbReference type="PANTHER" id="PTHR30386:SF28">
    <property type="entry name" value="EXPORTED PROTEIN"/>
    <property type="match status" value="1"/>
</dbReference>
<evidence type="ECO:0000259" key="5">
    <source>
        <dbReference type="Pfam" id="PF26002"/>
    </source>
</evidence>
<feature type="domain" description="Multidrug resistance protein MdtA-like barrel-sandwich hybrid" evidence="4">
    <location>
        <begin position="69"/>
        <end position="286"/>
    </location>
</feature>
<dbReference type="RefSeq" id="WP_077337118.1">
    <property type="nucleotide sequence ID" value="NZ_FULE01000046.1"/>
</dbReference>
<keyword evidence="7" id="KW-1185">Reference proteome</keyword>
<dbReference type="EMBL" id="FULE01000046">
    <property type="protein sequence ID" value="SJN59102.1"/>
    <property type="molecule type" value="Genomic_DNA"/>
</dbReference>
<organism evidence="6 7">
    <name type="scientific">Vibrio ruber (strain DSM 16370 / JCM 11486 / BCRC 17186 / CECT 7878 / LMG 23124 / VR1)</name>
    <dbReference type="NCBI Taxonomy" id="1123498"/>
    <lineage>
        <taxon>Bacteria</taxon>
        <taxon>Pseudomonadati</taxon>
        <taxon>Pseudomonadota</taxon>
        <taxon>Gammaproteobacteria</taxon>
        <taxon>Vibrionales</taxon>
        <taxon>Vibrionaceae</taxon>
        <taxon>Vibrio</taxon>
    </lineage>
</organism>
<comment type="similarity">
    <text evidence="1">Belongs to the membrane fusion protein (MFP) (TC 8.A.1) family.</text>
</comment>
<dbReference type="PRINTS" id="PR01490">
    <property type="entry name" value="RTXTOXIND"/>
</dbReference>
<keyword evidence="3" id="KW-0472">Membrane</keyword>
<reference evidence="7" key="1">
    <citation type="submission" date="2017-02" db="EMBL/GenBank/DDBJ databases">
        <authorList>
            <person name="Rodrigo-Torres L."/>
            <person name="Arahal R.D."/>
            <person name="Lucena T."/>
        </authorList>
    </citation>
    <scope>NUCLEOTIDE SEQUENCE [LARGE SCALE GENOMIC DNA]</scope>
    <source>
        <strain evidence="7">CECT 7878</strain>
    </source>
</reference>
<dbReference type="SUPFAM" id="SSF111369">
    <property type="entry name" value="HlyD-like secretion proteins"/>
    <property type="match status" value="1"/>
</dbReference>
<feature type="coiled-coil region" evidence="2">
    <location>
        <begin position="194"/>
        <end position="260"/>
    </location>
</feature>
<dbReference type="InterPro" id="IPR058982">
    <property type="entry name" value="Beta-barrel_AprE"/>
</dbReference>